<comment type="caution">
    <text evidence="2">The sequence shown here is derived from an EMBL/GenBank/DDBJ whole genome shotgun (WGS) entry which is preliminary data.</text>
</comment>
<gene>
    <name evidence="2" type="ORF">CRG98_020384</name>
</gene>
<protein>
    <submittedName>
        <fullName evidence="2">Uncharacterized protein</fullName>
    </submittedName>
</protein>
<dbReference type="AlphaFoldDB" id="A0A2I0JSI6"/>
<dbReference type="Proteomes" id="UP000233551">
    <property type="component" value="Unassembled WGS sequence"/>
</dbReference>
<proteinExistence type="predicted"/>
<evidence type="ECO:0000256" key="1">
    <source>
        <dbReference type="SAM" id="MobiDB-lite"/>
    </source>
</evidence>
<feature type="compositionally biased region" description="Basic and acidic residues" evidence="1">
    <location>
        <begin position="1"/>
        <end position="38"/>
    </location>
</feature>
<organism evidence="2 3">
    <name type="scientific">Punica granatum</name>
    <name type="common">Pomegranate</name>
    <dbReference type="NCBI Taxonomy" id="22663"/>
    <lineage>
        <taxon>Eukaryota</taxon>
        <taxon>Viridiplantae</taxon>
        <taxon>Streptophyta</taxon>
        <taxon>Embryophyta</taxon>
        <taxon>Tracheophyta</taxon>
        <taxon>Spermatophyta</taxon>
        <taxon>Magnoliopsida</taxon>
        <taxon>eudicotyledons</taxon>
        <taxon>Gunneridae</taxon>
        <taxon>Pentapetalae</taxon>
        <taxon>rosids</taxon>
        <taxon>malvids</taxon>
        <taxon>Myrtales</taxon>
        <taxon>Lythraceae</taxon>
        <taxon>Punica</taxon>
    </lineage>
</organism>
<name>A0A2I0JSI6_PUNGR</name>
<reference evidence="2 3" key="1">
    <citation type="submission" date="2017-11" db="EMBL/GenBank/DDBJ databases">
        <title>De-novo sequencing of pomegranate (Punica granatum L.) genome.</title>
        <authorList>
            <person name="Akparov Z."/>
            <person name="Amiraslanov A."/>
            <person name="Hajiyeva S."/>
            <person name="Abbasov M."/>
            <person name="Kaur K."/>
            <person name="Hamwieh A."/>
            <person name="Solovyev V."/>
            <person name="Salamov A."/>
            <person name="Braich B."/>
            <person name="Kosarev P."/>
            <person name="Mahmoud A."/>
            <person name="Hajiyev E."/>
            <person name="Babayeva S."/>
            <person name="Izzatullayeva V."/>
            <person name="Mammadov A."/>
            <person name="Mammadov A."/>
            <person name="Sharifova S."/>
            <person name="Ojaghi J."/>
            <person name="Eynullazada K."/>
            <person name="Bayramov B."/>
            <person name="Abdulazimova A."/>
            <person name="Shahmuradov I."/>
        </authorList>
    </citation>
    <scope>NUCLEOTIDE SEQUENCE [LARGE SCALE GENOMIC DNA]</scope>
    <source>
        <strain evidence="3">cv. AG2017</strain>
        <tissue evidence="2">Leaf</tissue>
    </source>
</reference>
<dbReference type="EMBL" id="PGOL01001313">
    <property type="protein sequence ID" value="PKI59221.1"/>
    <property type="molecule type" value="Genomic_DNA"/>
</dbReference>
<keyword evidence="3" id="KW-1185">Reference proteome</keyword>
<feature type="compositionally biased region" description="Polar residues" evidence="1">
    <location>
        <begin position="87"/>
        <end position="99"/>
    </location>
</feature>
<evidence type="ECO:0000313" key="3">
    <source>
        <dbReference type="Proteomes" id="UP000233551"/>
    </source>
</evidence>
<feature type="region of interest" description="Disordered" evidence="1">
    <location>
        <begin position="1"/>
        <end position="108"/>
    </location>
</feature>
<accession>A0A2I0JSI6</accession>
<feature type="compositionally biased region" description="Basic and acidic residues" evidence="1">
    <location>
        <begin position="60"/>
        <end position="70"/>
    </location>
</feature>
<sequence length="128" mass="14608">MAMDTHRHKEKERERERERESWARGAEVKVRERRRDSGECVGRGLSEKGERQRGYVPEEDDHRHRVKPLEAHQTGGGEGDETEVDGNLNNYGIANQESGNQDRSKLEVGQVRFIKQERGTALAGGMKP</sequence>
<evidence type="ECO:0000313" key="2">
    <source>
        <dbReference type="EMBL" id="PKI59221.1"/>
    </source>
</evidence>